<reference evidence="12 13" key="1">
    <citation type="journal article" date="2009" name="Nature">
        <title>The Sorghum bicolor genome and the diversification of grasses.</title>
        <authorList>
            <person name="Paterson A.H."/>
            <person name="Bowers J.E."/>
            <person name="Bruggmann R."/>
            <person name="Dubchak I."/>
            <person name="Grimwood J."/>
            <person name="Gundlach H."/>
            <person name="Haberer G."/>
            <person name="Hellsten U."/>
            <person name="Mitros T."/>
            <person name="Poliakov A."/>
            <person name="Schmutz J."/>
            <person name="Spannagl M."/>
            <person name="Tang H."/>
            <person name="Wang X."/>
            <person name="Wicker T."/>
            <person name="Bharti A.K."/>
            <person name="Chapman J."/>
            <person name="Feltus F.A."/>
            <person name="Gowik U."/>
            <person name="Grigoriev I.V."/>
            <person name="Lyons E."/>
            <person name="Maher C.A."/>
            <person name="Martis M."/>
            <person name="Narechania A."/>
            <person name="Otillar R.P."/>
            <person name="Penning B.W."/>
            <person name="Salamov A.A."/>
            <person name="Wang Y."/>
            <person name="Zhang L."/>
            <person name="Carpita N.C."/>
            <person name="Freeling M."/>
            <person name="Gingle A.R."/>
            <person name="Hash C.T."/>
            <person name="Keller B."/>
            <person name="Klein P."/>
            <person name="Kresovich S."/>
            <person name="McCann M.C."/>
            <person name="Ming R."/>
            <person name="Peterson D.G."/>
            <person name="Mehboob-ur-Rahman"/>
            <person name="Ware D."/>
            <person name="Westhoff P."/>
            <person name="Mayer K.F."/>
            <person name="Messing J."/>
            <person name="Rokhsar D.S."/>
        </authorList>
    </citation>
    <scope>NUCLEOTIDE SEQUENCE [LARGE SCALE GENOMIC DNA]</scope>
    <source>
        <strain evidence="13">cv. BTx623</strain>
    </source>
</reference>
<feature type="coiled-coil region" evidence="7">
    <location>
        <begin position="101"/>
        <end position="128"/>
    </location>
</feature>
<dbReference type="OMA" id="IDIEWSG"/>
<dbReference type="PANTHER" id="PTHR23155:SF906">
    <property type="entry name" value="OS08G0205100 PROTEIN"/>
    <property type="match status" value="1"/>
</dbReference>
<evidence type="ECO:0000313" key="12">
    <source>
        <dbReference type="EMBL" id="OQU89989.1"/>
    </source>
</evidence>
<comment type="similarity">
    <text evidence="1">Belongs to the disease resistance NB-LRR family.</text>
</comment>
<keyword evidence="4" id="KW-0547">Nucleotide-binding</keyword>
<evidence type="ECO:0000259" key="10">
    <source>
        <dbReference type="Pfam" id="PF23559"/>
    </source>
</evidence>
<evidence type="ECO:0000256" key="2">
    <source>
        <dbReference type="ARBA" id="ARBA00022614"/>
    </source>
</evidence>
<evidence type="ECO:0000256" key="7">
    <source>
        <dbReference type="SAM" id="Coils"/>
    </source>
</evidence>
<keyword evidence="3" id="KW-0677">Repeat</keyword>
<evidence type="ECO:0000256" key="5">
    <source>
        <dbReference type="ARBA" id="ARBA00022821"/>
    </source>
</evidence>
<dbReference type="EMBL" id="CM000761">
    <property type="protein sequence ID" value="OQU89989.1"/>
    <property type="molecule type" value="Genomic_DNA"/>
</dbReference>
<evidence type="ECO:0000313" key="13">
    <source>
        <dbReference type="Proteomes" id="UP000000768"/>
    </source>
</evidence>
<keyword evidence="5" id="KW-0611">Plant defense</keyword>
<dbReference type="Proteomes" id="UP000000768">
    <property type="component" value="Chromosome 2"/>
</dbReference>
<dbReference type="Pfam" id="PF23598">
    <property type="entry name" value="LRR_14"/>
    <property type="match status" value="1"/>
</dbReference>
<dbReference type="CDD" id="cd14798">
    <property type="entry name" value="RX-CC_like"/>
    <property type="match status" value="1"/>
</dbReference>
<dbReference type="InterPro" id="IPR042197">
    <property type="entry name" value="Apaf_helical"/>
</dbReference>
<dbReference type="InterPro" id="IPR055414">
    <property type="entry name" value="LRR_R13L4/SHOC2-like"/>
</dbReference>
<feature type="domain" description="Disease resistance N-terminal" evidence="9">
    <location>
        <begin position="1"/>
        <end position="86"/>
    </location>
</feature>
<keyword evidence="13" id="KW-1185">Reference proteome</keyword>
<dbReference type="Gene3D" id="1.20.5.4130">
    <property type="match status" value="1"/>
</dbReference>
<evidence type="ECO:0000256" key="6">
    <source>
        <dbReference type="ARBA" id="ARBA00023054"/>
    </source>
</evidence>
<feature type="domain" description="Disease resistance protein winged helix" evidence="10">
    <location>
        <begin position="413"/>
        <end position="484"/>
    </location>
</feature>
<dbReference type="InterPro" id="IPR002182">
    <property type="entry name" value="NB-ARC"/>
</dbReference>
<feature type="domain" description="Disease resistance R13L4/SHOC-2-like LRR" evidence="11">
    <location>
        <begin position="537"/>
        <end position="918"/>
    </location>
</feature>
<dbReference type="InterPro" id="IPR044974">
    <property type="entry name" value="Disease_R_plants"/>
</dbReference>
<dbReference type="InterPro" id="IPR038005">
    <property type="entry name" value="RX-like_CC"/>
</dbReference>
<feature type="domain" description="NB-ARC" evidence="8">
    <location>
        <begin position="169"/>
        <end position="325"/>
    </location>
</feature>
<evidence type="ECO:0000256" key="1">
    <source>
        <dbReference type="ARBA" id="ARBA00008894"/>
    </source>
</evidence>
<organism evidence="12 13">
    <name type="scientific">Sorghum bicolor</name>
    <name type="common">Sorghum</name>
    <name type="synonym">Sorghum vulgare</name>
    <dbReference type="NCBI Taxonomy" id="4558"/>
    <lineage>
        <taxon>Eukaryota</taxon>
        <taxon>Viridiplantae</taxon>
        <taxon>Streptophyta</taxon>
        <taxon>Embryophyta</taxon>
        <taxon>Tracheophyta</taxon>
        <taxon>Spermatophyta</taxon>
        <taxon>Magnoliopsida</taxon>
        <taxon>Liliopsida</taxon>
        <taxon>Poales</taxon>
        <taxon>Poaceae</taxon>
        <taxon>PACMAD clade</taxon>
        <taxon>Panicoideae</taxon>
        <taxon>Andropogonodae</taxon>
        <taxon>Andropogoneae</taxon>
        <taxon>Sorghinae</taxon>
        <taxon>Sorghum</taxon>
    </lineage>
</organism>
<dbReference type="SUPFAM" id="SSF52540">
    <property type="entry name" value="P-loop containing nucleoside triphosphate hydrolases"/>
    <property type="match status" value="1"/>
</dbReference>
<protein>
    <submittedName>
        <fullName evidence="12">Uncharacterized protein</fullName>
    </submittedName>
</protein>
<dbReference type="InterPro" id="IPR027417">
    <property type="entry name" value="P-loop_NTPase"/>
</dbReference>
<evidence type="ECO:0000256" key="4">
    <source>
        <dbReference type="ARBA" id="ARBA00022741"/>
    </source>
</evidence>
<dbReference type="Pfam" id="PF23559">
    <property type="entry name" value="WHD_DRP"/>
    <property type="match status" value="1"/>
</dbReference>
<sequence>MESVLAKLAQLMGAKCSNLTDLSNDTAFLRDELCTINALLKKLDSEDELDPQVKNWSNQVRELRYDIEDCLDEFALRVGSAAAKARFTERISHFITALRVRVEAARQIKELKTRLQDINERRKRYRVEDCNSSSHSTAIDPRLPALYKEAGNLVGVDGPRDDLFRWVMDEKKQLKGVAIVGIGGLGKTTLANEVYRRVKGQFDCHAFVSVSQRPDMPRLLNSIRSKLGQQESSCPCDVEELIDDVREYLQHKRYFVVIDDLWDTISWDTIKCAFPENNLRSRFIVTTRIESVARICCTHQECLYRLKPLNDHESRRLLFSRTFSRDRDCPSQFKEVSAEILKKCGGLPLAIITVASLLANLPTSGKEDWEKIKNSLGSQYGTDLTLSGMRQILSLSYKNLPHQLKTCFLYLGIYPEDYIIQRDDLVRQWVAEGLVSNSGKQDVEDLAKNYFNEFVNRSMIQPEETDYNGEVLSCRVHDMMLDLILSKCIEDSFITVVYHSQGTRELHNSQVRRLSLNLIGAEGVSISAVKVIGSQPQIRSLALFGNTTCTPACAPLLPQSKFLRVLVLELGDINGKHRHEEEGIDLTGISQLVLLRYLKVEARSSRVKLPTEIQGLRHLETLETCCGFFGGLPSDIFHLPALLHLNVTSLRNGFPDGIGNARSLCTLKYFGLMENSLENIRGLGELTNLRNLKICCFPKYLLDAASGRSSMEALCSSLAKLGGYNLRRLSVAGYHEICDDILSSLALPPHRLEALDLSAWCFTRIPRWLAELHNLSYLELSVTEAMEEDIAILGNLPSLMHLQFQIQQAPKEKIIIHGGMGLLFPILANFQFKCQRRMSLQLLIFEVGAMPNLRRLQTETSVALLKYDGCTHVGMEHLLALKEICVSMLHGQCSDSEIIAAECTLRNIARAHPNRPTITII</sequence>
<gene>
    <name evidence="12" type="ORF">SORBI_3002G312600</name>
</gene>
<dbReference type="Pfam" id="PF00931">
    <property type="entry name" value="NB-ARC"/>
    <property type="match status" value="1"/>
</dbReference>
<dbReference type="GO" id="GO:0042742">
    <property type="term" value="P:defense response to bacterium"/>
    <property type="evidence" value="ECO:0007669"/>
    <property type="project" value="UniProtKB-ARBA"/>
</dbReference>
<accession>A0A1W0W6F9</accession>
<evidence type="ECO:0000256" key="3">
    <source>
        <dbReference type="ARBA" id="ARBA00022737"/>
    </source>
</evidence>
<dbReference type="PANTHER" id="PTHR23155">
    <property type="entry name" value="DISEASE RESISTANCE PROTEIN RP"/>
    <property type="match status" value="1"/>
</dbReference>
<dbReference type="Gene3D" id="3.40.50.300">
    <property type="entry name" value="P-loop containing nucleotide triphosphate hydrolases"/>
    <property type="match status" value="1"/>
</dbReference>
<evidence type="ECO:0000259" key="11">
    <source>
        <dbReference type="Pfam" id="PF23598"/>
    </source>
</evidence>
<dbReference type="InterPro" id="IPR032675">
    <property type="entry name" value="LRR_dom_sf"/>
</dbReference>
<dbReference type="Gene3D" id="3.80.10.10">
    <property type="entry name" value="Ribonuclease Inhibitor"/>
    <property type="match status" value="1"/>
</dbReference>
<reference evidence="13" key="2">
    <citation type="journal article" date="2018" name="Plant J.">
        <title>The Sorghum bicolor reference genome: improved assembly, gene annotations, a transcriptome atlas, and signatures of genome organization.</title>
        <authorList>
            <person name="McCormick R.F."/>
            <person name="Truong S.K."/>
            <person name="Sreedasyam A."/>
            <person name="Jenkins J."/>
            <person name="Shu S."/>
            <person name="Sims D."/>
            <person name="Kennedy M."/>
            <person name="Amirebrahimi M."/>
            <person name="Weers B.D."/>
            <person name="McKinley B."/>
            <person name="Mattison A."/>
            <person name="Morishige D.T."/>
            <person name="Grimwood J."/>
            <person name="Schmutz J."/>
            <person name="Mullet J.E."/>
        </authorList>
    </citation>
    <scope>NUCLEOTIDE SEQUENCE [LARGE SCALE GENOMIC DNA]</scope>
    <source>
        <strain evidence="13">cv. BTx623</strain>
    </source>
</reference>
<dbReference type="GO" id="GO:0002758">
    <property type="term" value="P:innate immune response-activating signaling pathway"/>
    <property type="evidence" value="ECO:0007669"/>
    <property type="project" value="UniProtKB-ARBA"/>
</dbReference>
<dbReference type="SUPFAM" id="SSF52058">
    <property type="entry name" value="L domain-like"/>
    <property type="match status" value="1"/>
</dbReference>
<dbReference type="AlphaFoldDB" id="A0A1W0W6F9"/>
<keyword evidence="6 7" id="KW-0175">Coiled coil</keyword>
<name>A0A1W0W6F9_SORBI</name>
<dbReference type="InterPro" id="IPR058922">
    <property type="entry name" value="WHD_DRP"/>
</dbReference>
<dbReference type="GO" id="GO:0043531">
    <property type="term" value="F:ADP binding"/>
    <property type="evidence" value="ECO:0007669"/>
    <property type="project" value="InterPro"/>
</dbReference>
<dbReference type="Gene3D" id="1.10.10.10">
    <property type="entry name" value="Winged helix-like DNA-binding domain superfamily/Winged helix DNA-binding domain"/>
    <property type="match status" value="1"/>
</dbReference>
<dbReference type="InterPro" id="IPR036388">
    <property type="entry name" value="WH-like_DNA-bd_sf"/>
</dbReference>
<dbReference type="eggNOG" id="KOG4658">
    <property type="taxonomic scope" value="Eukaryota"/>
</dbReference>
<dbReference type="GO" id="GO:0009626">
    <property type="term" value="P:plant-type hypersensitive response"/>
    <property type="evidence" value="ECO:0007669"/>
    <property type="project" value="UniProtKB-ARBA"/>
</dbReference>
<keyword evidence="2" id="KW-0433">Leucine-rich repeat</keyword>
<dbReference type="InterPro" id="IPR041118">
    <property type="entry name" value="Rx_N"/>
</dbReference>
<dbReference type="FunFam" id="3.40.50.300:FF:001091">
    <property type="entry name" value="Probable disease resistance protein At1g61300"/>
    <property type="match status" value="1"/>
</dbReference>
<proteinExistence type="inferred from homology"/>
<evidence type="ECO:0000259" key="9">
    <source>
        <dbReference type="Pfam" id="PF18052"/>
    </source>
</evidence>
<evidence type="ECO:0000259" key="8">
    <source>
        <dbReference type="Pfam" id="PF00931"/>
    </source>
</evidence>
<dbReference type="PRINTS" id="PR00364">
    <property type="entry name" value="DISEASERSIST"/>
</dbReference>
<dbReference type="Gramene" id="OQU89989">
    <property type="protein sequence ID" value="OQU89989"/>
    <property type="gene ID" value="SORBI_3002G312600"/>
</dbReference>
<dbReference type="InParanoid" id="A0A1W0W6F9"/>
<dbReference type="FunFam" id="1.10.10.10:FF:000322">
    <property type="entry name" value="Probable disease resistance protein At1g63360"/>
    <property type="match status" value="1"/>
</dbReference>
<dbReference type="Gene3D" id="1.10.8.430">
    <property type="entry name" value="Helical domain of apoptotic protease-activating factors"/>
    <property type="match status" value="1"/>
</dbReference>
<dbReference type="Pfam" id="PF18052">
    <property type="entry name" value="Rx_N"/>
    <property type="match status" value="1"/>
</dbReference>